<proteinExistence type="predicted"/>
<sequence length="79" mass="8194">MKFSAFVIGLIGLTTVHGLAAPHAAAGLQVRQDGLITQLNQAIDALQVQLTAAAGNVNEVLQLQEAIASLQAVLDFLTT</sequence>
<comment type="caution">
    <text evidence="2">The sequence shown here is derived from an EMBL/GenBank/DDBJ whole genome shotgun (WGS) entry which is preliminary data.</text>
</comment>
<accession>A0A139HMM8</accession>
<dbReference type="EMBL" id="LFZN01000028">
    <property type="protein sequence ID" value="KXT03652.1"/>
    <property type="molecule type" value="Genomic_DNA"/>
</dbReference>
<evidence type="ECO:0000313" key="2">
    <source>
        <dbReference type="EMBL" id="KXT03652.1"/>
    </source>
</evidence>
<organism evidence="2 3">
    <name type="scientific">Pseudocercospora eumusae</name>
    <dbReference type="NCBI Taxonomy" id="321146"/>
    <lineage>
        <taxon>Eukaryota</taxon>
        <taxon>Fungi</taxon>
        <taxon>Dikarya</taxon>
        <taxon>Ascomycota</taxon>
        <taxon>Pezizomycotina</taxon>
        <taxon>Dothideomycetes</taxon>
        <taxon>Dothideomycetidae</taxon>
        <taxon>Mycosphaerellales</taxon>
        <taxon>Mycosphaerellaceae</taxon>
        <taxon>Pseudocercospora</taxon>
    </lineage>
</organism>
<protein>
    <submittedName>
        <fullName evidence="2">Uncharacterized protein</fullName>
    </submittedName>
</protein>
<evidence type="ECO:0000256" key="1">
    <source>
        <dbReference type="SAM" id="SignalP"/>
    </source>
</evidence>
<gene>
    <name evidence="2" type="ORF">AC578_5124</name>
</gene>
<reference evidence="2 3" key="1">
    <citation type="submission" date="2015-07" db="EMBL/GenBank/DDBJ databases">
        <title>Comparative genomics of the Sigatoka disease complex on banana suggests a link between parallel evolutionary changes in Pseudocercospora fijiensis and Pseudocercospora eumusae and increased virulence on the banana host.</title>
        <authorList>
            <person name="Chang T.-C."/>
            <person name="Salvucci A."/>
            <person name="Crous P.W."/>
            <person name="Stergiopoulos I."/>
        </authorList>
    </citation>
    <scope>NUCLEOTIDE SEQUENCE [LARGE SCALE GENOMIC DNA]</scope>
    <source>
        <strain evidence="2 3">CBS 114824</strain>
    </source>
</reference>
<keyword evidence="3" id="KW-1185">Reference proteome</keyword>
<feature type="chain" id="PRO_5007806887" evidence="1">
    <location>
        <begin position="21"/>
        <end position="79"/>
    </location>
</feature>
<feature type="signal peptide" evidence="1">
    <location>
        <begin position="1"/>
        <end position="20"/>
    </location>
</feature>
<evidence type="ECO:0000313" key="3">
    <source>
        <dbReference type="Proteomes" id="UP000070133"/>
    </source>
</evidence>
<dbReference type="AlphaFoldDB" id="A0A139HMM8"/>
<keyword evidence="1" id="KW-0732">Signal</keyword>
<dbReference type="Proteomes" id="UP000070133">
    <property type="component" value="Unassembled WGS sequence"/>
</dbReference>
<name>A0A139HMM8_9PEZI</name>